<feature type="region of interest" description="Disordered" evidence="1">
    <location>
        <begin position="25"/>
        <end position="50"/>
    </location>
</feature>
<protein>
    <submittedName>
        <fullName evidence="3">BZIP domain-containing protein</fullName>
    </submittedName>
</protein>
<feature type="compositionally biased region" description="Low complexity" evidence="1">
    <location>
        <begin position="25"/>
        <end position="40"/>
    </location>
</feature>
<evidence type="ECO:0000256" key="1">
    <source>
        <dbReference type="SAM" id="MobiDB-lite"/>
    </source>
</evidence>
<reference evidence="3" key="2">
    <citation type="submission" date="2020-10" db="UniProtKB">
        <authorList>
            <consortium name="WormBaseParasite"/>
        </authorList>
    </citation>
    <scope>IDENTIFICATION</scope>
</reference>
<sequence length="188" mass="21757">MNANFVPVTPPGTNGPSHEQLLMAPQVSRTRRPSSVSPLPFDTPKRKEEEIQAKPVELVTAYRRLTFQSSDRLKSIRRGSEMRSRRFLSSSSSLIEKKRQHAQRRRERLETKKQRAIEKRLSELNAALSTPNPEAPADGNLRDTENMRELIQLQRKLILGQRAKLLKQFLSEVESEEEKRKIVINCRF</sequence>
<dbReference type="Proteomes" id="UP000492821">
    <property type="component" value="Unassembled WGS sequence"/>
</dbReference>
<reference evidence="2" key="1">
    <citation type="journal article" date="2013" name="Genetics">
        <title>The draft genome and transcriptome of Panagrellus redivivus are shaped by the harsh demands of a free-living lifestyle.</title>
        <authorList>
            <person name="Srinivasan J."/>
            <person name="Dillman A.R."/>
            <person name="Macchietto M.G."/>
            <person name="Heikkinen L."/>
            <person name="Lakso M."/>
            <person name="Fracchia K.M."/>
            <person name="Antoshechkin I."/>
            <person name="Mortazavi A."/>
            <person name="Wong G."/>
            <person name="Sternberg P.W."/>
        </authorList>
    </citation>
    <scope>NUCLEOTIDE SEQUENCE [LARGE SCALE GENOMIC DNA]</scope>
    <source>
        <strain evidence="2">MT8872</strain>
    </source>
</reference>
<proteinExistence type="predicted"/>
<evidence type="ECO:0000313" key="3">
    <source>
        <dbReference type="WBParaSite" id="Pan_g6873.t1"/>
    </source>
</evidence>
<name>A0A7E4W3X9_PANRE</name>
<accession>A0A7E4W3X9</accession>
<organism evidence="2 3">
    <name type="scientific">Panagrellus redivivus</name>
    <name type="common">Microworm</name>
    <dbReference type="NCBI Taxonomy" id="6233"/>
    <lineage>
        <taxon>Eukaryota</taxon>
        <taxon>Metazoa</taxon>
        <taxon>Ecdysozoa</taxon>
        <taxon>Nematoda</taxon>
        <taxon>Chromadorea</taxon>
        <taxon>Rhabditida</taxon>
        <taxon>Tylenchina</taxon>
        <taxon>Panagrolaimomorpha</taxon>
        <taxon>Panagrolaimoidea</taxon>
        <taxon>Panagrolaimidae</taxon>
        <taxon>Panagrellus</taxon>
    </lineage>
</organism>
<evidence type="ECO:0000313" key="2">
    <source>
        <dbReference type="Proteomes" id="UP000492821"/>
    </source>
</evidence>
<dbReference type="AlphaFoldDB" id="A0A7E4W3X9"/>
<feature type="region of interest" description="Disordered" evidence="1">
    <location>
        <begin position="88"/>
        <end position="113"/>
    </location>
</feature>
<dbReference type="WBParaSite" id="Pan_g6873.t1">
    <property type="protein sequence ID" value="Pan_g6873.t1"/>
    <property type="gene ID" value="Pan_g6873"/>
</dbReference>
<keyword evidence="2" id="KW-1185">Reference proteome</keyword>